<keyword evidence="4 6" id="KW-1133">Transmembrane helix</keyword>
<feature type="transmembrane region" description="Helical" evidence="6">
    <location>
        <begin position="79"/>
        <end position="99"/>
    </location>
</feature>
<dbReference type="Proteomes" id="UP001595387">
    <property type="component" value="Unassembled WGS sequence"/>
</dbReference>
<keyword evidence="8" id="KW-1185">Reference proteome</keyword>
<feature type="transmembrane region" description="Helical" evidence="6">
    <location>
        <begin position="192"/>
        <end position="212"/>
    </location>
</feature>
<dbReference type="NCBIfam" id="TIGR01065">
    <property type="entry name" value="hlyIII"/>
    <property type="match status" value="1"/>
</dbReference>
<evidence type="ECO:0000256" key="2">
    <source>
        <dbReference type="ARBA" id="ARBA00008488"/>
    </source>
</evidence>
<organism evidence="7 8">
    <name type="scientific">Virgibacillus sediminis</name>
    <dbReference type="NCBI Taxonomy" id="202260"/>
    <lineage>
        <taxon>Bacteria</taxon>
        <taxon>Bacillati</taxon>
        <taxon>Bacillota</taxon>
        <taxon>Bacilli</taxon>
        <taxon>Bacillales</taxon>
        <taxon>Bacillaceae</taxon>
        <taxon>Virgibacillus</taxon>
    </lineage>
</organism>
<name>A0ABV7AAV5_9BACI</name>
<dbReference type="InterPro" id="IPR004254">
    <property type="entry name" value="AdipoR/HlyIII-related"/>
</dbReference>
<evidence type="ECO:0000313" key="7">
    <source>
        <dbReference type="EMBL" id="MFC2950266.1"/>
    </source>
</evidence>
<reference evidence="8" key="1">
    <citation type="journal article" date="2019" name="Int. J. Syst. Evol. Microbiol.">
        <title>The Global Catalogue of Microorganisms (GCM) 10K type strain sequencing project: providing services to taxonomists for standard genome sequencing and annotation.</title>
        <authorList>
            <consortium name="The Broad Institute Genomics Platform"/>
            <consortium name="The Broad Institute Genome Sequencing Center for Infectious Disease"/>
            <person name="Wu L."/>
            <person name="Ma J."/>
        </authorList>
    </citation>
    <scope>NUCLEOTIDE SEQUENCE [LARGE SCALE GENOMIC DNA]</scope>
    <source>
        <strain evidence="8">KCTC 13193</strain>
    </source>
</reference>
<keyword evidence="3 6" id="KW-0812">Transmembrane</keyword>
<feature type="transmembrane region" description="Helical" evidence="6">
    <location>
        <begin position="133"/>
        <end position="154"/>
    </location>
</feature>
<dbReference type="InterPro" id="IPR005744">
    <property type="entry name" value="Hy-lIII"/>
</dbReference>
<accession>A0ABV7AAV5</accession>
<dbReference type="PANTHER" id="PTHR20855">
    <property type="entry name" value="ADIPOR/PROGESTIN RECEPTOR-RELATED"/>
    <property type="match status" value="1"/>
</dbReference>
<feature type="transmembrane region" description="Helical" evidence="6">
    <location>
        <begin position="15"/>
        <end position="35"/>
    </location>
</feature>
<proteinExistence type="inferred from homology"/>
<dbReference type="Pfam" id="PF03006">
    <property type="entry name" value="HlyIII"/>
    <property type="match status" value="1"/>
</dbReference>
<evidence type="ECO:0000256" key="3">
    <source>
        <dbReference type="ARBA" id="ARBA00022692"/>
    </source>
</evidence>
<comment type="caution">
    <text evidence="7">The sequence shown here is derived from an EMBL/GenBank/DDBJ whole genome shotgun (WGS) entry which is preliminary data.</text>
</comment>
<comment type="similarity">
    <text evidence="2">Belongs to the UPF0073 (Hly-III) family.</text>
</comment>
<evidence type="ECO:0000256" key="1">
    <source>
        <dbReference type="ARBA" id="ARBA00004127"/>
    </source>
</evidence>
<evidence type="ECO:0000256" key="4">
    <source>
        <dbReference type="ARBA" id="ARBA00022989"/>
    </source>
</evidence>
<feature type="transmembrane region" description="Helical" evidence="6">
    <location>
        <begin position="106"/>
        <end position="127"/>
    </location>
</feature>
<dbReference type="RefSeq" id="WP_390308390.1">
    <property type="nucleotide sequence ID" value="NZ_JBHRRZ010000040.1"/>
</dbReference>
<gene>
    <name evidence="7" type="ORF">ACFODW_18225</name>
</gene>
<evidence type="ECO:0000256" key="5">
    <source>
        <dbReference type="ARBA" id="ARBA00023136"/>
    </source>
</evidence>
<dbReference type="EMBL" id="JBHRRZ010000040">
    <property type="protein sequence ID" value="MFC2950266.1"/>
    <property type="molecule type" value="Genomic_DNA"/>
</dbReference>
<evidence type="ECO:0000313" key="8">
    <source>
        <dbReference type="Proteomes" id="UP001595387"/>
    </source>
</evidence>
<keyword evidence="5 6" id="KW-0472">Membrane</keyword>
<comment type="subcellular location">
    <subcellularLocation>
        <location evidence="1">Endomembrane system</location>
        <topology evidence="1">Multi-pass membrane protein</topology>
    </subcellularLocation>
</comment>
<protein>
    <submittedName>
        <fullName evidence="7">Hemolysin III family protein</fullName>
    </submittedName>
</protein>
<sequence length="213" mass="24205">MASYKYSKIEEKVNAWTHGIGAVLSMAALVALVAVSLQTGNFWLVVSVSIFGATMFLMYLASTIVHALPEGKWKDLFQIFDHAAIYLFIAGSYTPFLLVHLRVDTSIGWILFGIVWGVALIGIFFKVFFVKRFLILSTLFYVFMGWLIIFAWGPLSASMHENGMRLLMLGGVFYTVGSIFYMWRIFPHHHAVWHLFVIIGSAFHFLAVFLYVI</sequence>
<feature type="transmembrane region" description="Helical" evidence="6">
    <location>
        <begin position="166"/>
        <end position="186"/>
    </location>
</feature>
<evidence type="ECO:0000256" key="6">
    <source>
        <dbReference type="SAM" id="Phobius"/>
    </source>
</evidence>
<dbReference type="PANTHER" id="PTHR20855:SF129">
    <property type="entry name" value="HEMOLYSIN-3 HOMOLOG"/>
    <property type="match status" value="1"/>
</dbReference>
<feature type="transmembrane region" description="Helical" evidence="6">
    <location>
        <begin position="42"/>
        <end position="67"/>
    </location>
</feature>